<dbReference type="SUPFAM" id="SSF52096">
    <property type="entry name" value="ClpP/crotonase"/>
    <property type="match status" value="1"/>
</dbReference>
<proteinExistence type="inferred from homology"/>
<sequence>MGICLRVGESLRPGGRACQFGAEGTSPRHQEEAAMPEETPVLLSRDARGVVTVTLNRPQVGNAYNEPLLRALIAGLDALRADEGVRALVIRGAGRHFAAGADINWLAEVAGYGPERAYQCSLATTLAMQKLNEFPRPTFAVIQGACFGGGAGIACCVDVALATPAALFGLTEVRVGVSPTPISTHMVHAMGLRQTRRYALTGERFGAEEALRMGLVHEVLAAEAMEARLAAILDETLLSAPGAVAVTKDSFLGANGLKLDDRQMALLAHEGWMQRASAEGREGLAAFREKRRPAWYPKD</sequence>
<dbReference type="Proteomes" id="UP000295096">
    <property type="component" value="Unassembled WGS sequence"/>
</dbReference>
<dbReference type="InterPro" id="IPR051683">
    <property type="entry name" value="Enoyl-CoA_Hydratase/Isomerase"/>
</dbReference>
<evidence type="ECO:0000313" key="3">
    <source>
        <dbReference type="Proteomes" id="UP000295096"/>
    </source>
</evidence>
<dbReference type="Pfam" id="PF00378">
    <property type="entry name" value="ECH_1"/>
    <property type="match status" value="1"/>
</dbReference>
<dbReference type="PANTHER" id="PTHR42964">
    <property type="entry name" value="ENOYL-COA HYDRATASE"/>
    <property type="match status" value="1"/>
</dbReference>
<keyword evidence="3" id="KW-1185">Reference proteome</keyword>
<organism evidence="2 3">
    <name type="scientific">Dankookia rubra</name>
    <dbReference type="NCBI Taxonomy" id="1442381"/>
    <lineage>
        <taxon>Bacteria</taxon>
        <taxon>Pseudomonadati</taxon>
        <taxon>Pseudomonadota</taxon>
        <taxon>Alphaproteobacteria</taxon>
        <taxon>Acetobacterales</taxon>
        <taxon>Roseomonadaceae</taxon>
        <taxon>Dankookia</taxon>
    </lineage>
</organism>
<dbReference type="PANTHER" id="PTHR42964:SF1">
    <property type="entry name" value="POLYKETIDE BIOSYNTHESIS ENOYL-COA HYDRATASE PKSH-RELATED"/>
    <property type="match status" value="1"/>
</dbReference>
<dbReference type="InterPro" id="IPR014748">
    <property type="entry name" value="Enoyl-CoA_hydra_C"/>
</dbReference>
<dbReference type="Gene3D" id="1.10.12.10">
    <property type="entry name" value="Lyase 2-enoyl-coa Hydratase, Chain A, domain 2"/>
    <property type="match status" value="1"/>
</dbReference>
<dbReference type="EMBL" id="SMSJ01000001">
    <property type="protein sequence ID" value="TDH64540.1"/>
    <property type="molecule type" value="Genomic_DNA"/>
</dbReference>
<dbReference type="Gene3D" id="3.90.226.10">
    <property type="entry name" value="2-enoyl-CoA Hydratase, Chain A, domain 1"/>
    <property type="match status" value="1"/>
</dbReference>
<dbReference type="InterPro" id="IPR029045">
    <property type="entry name" value="ClpP/crotonase-like_dom_sf"/>
</dbReference>
<comment type="caution">
    <text evidence="2">The sequence shown here is derived from an EMBL/GenBank/DDBJ whole genome shotgun (WGS) entry which is preliminary data.</text>
</comment>
<dbReference type="GO" id="GO:0003824">
    <property type="term" value="F:catalytic activity"/>
    <property type="evidence" value="ECO:0007669"/>
    <property type="project" value="UniProtKB-ARBA"/>
</dbReference>
<dbReference type="CDD" id="cd06558">
    <property type="entry name" value="crotonase-like"/>
    <property type="match status" value="1"/>
</dbReference>
<accession>A0A4R5QLY0</accession>
<dbReference type="OrthoDB" id="9795613at2"/>
<reference evidence="2 3" key="1">
    <citation type="journal article" date="2016" name="J. Microbiol.">
        <title>Dankookia rubra gen. nov., sp. nov., an alphaproteobacterium isolated from sediment of a shallow stream.</title>
        <authorList>
            <person name="Kim W.H."/>
            <person name="Kim D.H."/>
            <person name="Kang K."/>
            <person name="Ahn T.Y."/>
        </authorList>
    </citation>
    <scope>NUCLEOTIDE SEQUENCE [LARGE SCALE GENOMIC DNA]</scope>
    <source>
        <strain evidence="2 3">JCM30602</strain>
    </source>
</reference>
<dbReference type="InterPro" id="IPR001753">
    <property type="entry name" value="Enoyl-CoA_hydra/iso"/>
</dbReference>
<evidence type="ECO:0000256" key="1">
    <source>
        <dbReference type="ARBA" id="ARBA00005254"/>
    </source>
</evidence>
<dbReference type="GO" id="GO:0008300">
    <property type="term" value="P:isoprenoid catabolic process"/>
    <property type="evidence" value="ECO:0007669"/>
    <property type="project" value="TreeGrafter"/>
</dbReference>
<gene>
    <name evidence="2" type="ORF">E2C06_00925</name>
</gene>
<dbReference type="AlphaFoldDB" id="A0A4R5QLY0"/>
<protein>
    <submittedName>
        <fullName evidence="2">Enoyl-CoA hydratase</fullName>
    </submittedName>
</protein>
<name>A0A4R5QLY0_9PROT</name>
<evidence type="ECO:0000313" key="2">
    <source>
        <dbReference type="EMBL" id="TDH64540.1"/>
    </source>
</evidence>
<comment type="similarity">
    <text evidence="1">Belongs to the enoyl-CoA hydratase/isomerase family.</text>
</comment>